<gene>
    <name evidence="2" type="ORF">M9Y10_039259</name>
</gene>
<evidence type="ECO:0000313" key="3">
    <source>
        <dbReference type="Proteomes" id="UP001470230"/>
    </source>
</evidence>
<name>A0ABR2KAP1_9EUKA</name>
<comment type="caution">
    <text evidence="2">The sequence shown here is derived from an EMBL/GenBank/DDBJ whole genome shotgun (WGS) entry which is preliminary data.</text>
</comment>
<organism evidence="2 3">
    <name type="scientific">Tritrichomonas musculus</name>
    <dbReference type="NCBI Taxonomy" id="1915356"/>
    <lineage>
        <taxon>Eukaryota</taxon>
        <taxon>Metamonada</taxon>
        <taxon>Parabasalia</taxon>
        <taxon>Tritrichomonadida</taxon>
        <taxon>Tritrichomonadidae</taxon>
        <taxon>Tritrichomonas</taxon>
    </lineage>
</organism>
<evidence type="ECO:0000313" key="2">
    <source>
        <dbReference type="EMBL" id="KAK8888195.1"/>
    </source>
</evidence>
<reference evidence="2 3" key="1">
    <citation type="submission" date="2024-04" db="EMBL/GenBank/DDBJ databases">
        <title>Tritrichomonas musculus Genome.</title>
        <authorList>
            <person name="Alves-Ferreira E."/>
            <person name="Grigg M."/>
            <person name="Lorenzi H."/>
            <person name="Galac M."/>
        </authorList>
    </citation>
    <scope>NUCLEOTIDE SEQUENCE [LARGE SCALE GENOMIC DNA]</scope>
    <source>
        <strain evidence="2 3">EAF2021</strain>
    </source>
</reference>
<dbReference type="Proteomes" id="UP001470230">
    <property type="component" value="Unassembled WGS sequence"/>
</dbReference>
<keyword evidence="3" id="KW-1185">Reference proteome</keyword>
<sequence length="131" mass="15730">MSQNQDNTNTNEEQEQEQAQNTNNEQYQITQINRIINELISFRDDLQNQQQQQTQITRRRLNRSYPLNRSKFLNNEQRNQVLQFALNNKEQVLNQAQPNRLMFLQNMIKEQLNISISTYMTERIINIISNS</sequence>
<accession>A0ABR2KAP1</accession>
<feature type="region of interest" description="Disordered" evidence="1">
    <location>
        <begin position="1"/>
        <end position="26"/>
    </location>
</feature>
<evidence type="ECO:0000256" key="1">
    <source>
        <dbReference type="SAM" id="MobiDB-lite"/>
    </source>
</evidence>
<dbReference type="EMBL" id="JAPFFF010000006">
    <property type="protein sequence ID" value="KAK8888195.1"/>
    <property type="molecule type" value="Genomic_DNA"/>
</dbReference>
<protein>
    <submittedName>
        <fullName evidence="2">Uncharacterized protein</fullName>
    </submittedName>
</protein>
<proteinExistence type="predicted"/>